<name>A0A8H7PJ73_MORIS</name>
<dbReference type="PANTHER" id="PTHR48051">
    <property type="match status" value="1"/>
</dbReference>
<dbReference type="GO" id="GO:0005737">
    <property type="term" value="C:cytoplasm"/>
    <property type="evidence" value="ECO:0007669"/>
    <property type="project" value="TreeGrafter"/>
</dbReference>
<dbReference type="PANTHER" id="PTHR48051:SF1">
    <property type="entry name" value="RAS SUPPRESSOR PROTEIN 1"/>
    <property type="match status" value="1"/>
</dbReference>
<evidence type="ECO:0000256" key="1">
    <source>
        <dbReference type="ARBA" id="ARBA00022614"/>
    </source>
</evidence>
<evidence type="ECO:0000313" key="4">
    <source>
        <dbReference type="Proteomes" id="UP000654370"/>
    </source>
</evidence>
<evidence type="ECO:0000313" key="3">
    <source>
        <dbReference type="EMBL" id="KAG2174730.1"/>
    </source>
</evidence>
<dbReference type="InterPro" id="IPR032675">
    <property type="entry name" value="LRR_dom_sf"/>
</dbReference>
<sequence length="358" mass="40630">MLTCPDNDYVNRTYYQHLQLEEEEVDTVKEKRVCLSTSTISANRQNSRSPFVRHVGYTIDLTGQDISEVMPIPLMLEASQSFNFKYILNSSLRTITHLKLAYNSLETLPENIGNMEGLVHLDVSHNGLKRLPTSIGTLAKLSVLQVRDNFLEELPQEIGQLNSLSALDISQNNISYLPAEIVRLGSLCRLITTRCPLIEAVPTSKAHNPCSLREACARSIIRNHIPLQDNLPVHIRNYVISAKECTVCAQPCYERILYRYKLHDRGAGQIIPLRYTLCSAHWNDHDESLLSMFSTRSAQSLQRYMKDSAINTQLVPVEPVSTNHRASIVRPMPIQSPQRKNTLWRKAAKRLLSRDVIA</sequence>
<keyword evidence="1" id="KW-0433">Leucine-rich repeat</keyword>
<proteinExistence type="predicted"/>
<dbReference type="SMART" id="SM00364">
    <property type="entry name" value="LRR_BAC"/>
    <property type="match status" value="4"/>
</dbReference>
<dbReference type="SMART" id="SM00369">
    <property type="entry name" value="LRR_TYP"/>
    <property type="match status" value="3"/>
</dbReference>
<dbReference type="OrthoDB" id="660555at2759"/>
<protein>
    <submittedName>
        <fullName evidence="3">Uncharacterized protein</fullName>
    </submittedName>
</protein>
<dbReference type="InterPro" id="IPR001611">
    <property type="entry name" value="Leu-rich_rpt"/>
</dbReference>
<keyword evidence="4" id="KW-1185">Reference proteome</keyword>
<dbReference type="InterPro" id="IPR003591">
    <property type="entry name" value="Leu-rich_rpt_typical-subtyp"/>
</dbReference>
<organism evidence="3 4">
    <name type="scientific">Mortierella isabellina</name>
    <name type="common">Filamentous fungus</name>
    <name type="synonym">Umbelopsis isabellina</name>
    <dbReference type="NCBI Taxonomy" id="91625"/>
    <lineage>
        <taxon>Eukaryota</taxon>
        <taxon>Fungi</taxon>
        <taxon>Fungi incertae sedis</taxon>
        <taxon>Mucoromycota</taxon>
        <taxon>Mucoromycotina</taxon>
        <taxon>Umbelopsidomycetes</taxon>
        <taxon>Umbelopsidales</taxon>
        <taxon>Umbelopsidaceae</taxon>
        <taxon>Umbelopsis</taxon>
    </lineage>
</organism>
<dbReference type="Proteomes" id="UP000654370">
    <property type="component" value="Unassembled WGS sequence"/>
</dbReference>
<dbReference type="SUPFAM" id="SSF52058">
    <property type="entry name" value="L domain-like"/>
    <property type="match status" value="1"/>
</dbReference>
<keyword evidence="2" id="KW-0677">Repeat</keyword>
<dbReference type="Pfam" id="PF00560">
    <property type="entry name" value="LRR_1"/>
    <property type="match status" value="1"/>
</dbReference>
<dbReference type="Gene3D" id="3.80.10.10">
    <property type="entry name" value="Ribonuclease Inhibitor"/>
    <property type="match status" value="1"/>
</dbReference>
<reference evidence="3" key="1">
    <citation type="submission" date="2020-12" db="EMBL/GenBank/DDBJ databases">
        <title>Metabolic potential, ecology and presence of endohyphal bacteria is reflected in genomic diversity of Mucoromycotina.</title>
        <authorList>
            <person name="Muszewska A."/>
            <person name="Okrasinska A."/>
            <person name="Steczkiewicz K."/>
            <person name="Drgas O."/>
            <person name="Orlowska M."/>
            <person name="Perlinska-Lenart U."/>
            <person name="Aleksandrzak-Piekarczyk T."/>
            <person name="Szatraj K."/>
            <person name="Zielenkiewicz U."/>
            <person name="Pilsyk S."/>
            <person name="Malc E."/>
            <person name="Mieczkowski P."/>
            <person name="Kruszewska J.S."/>
            <person name="Biernat P."/>
            <person name="Pawlowska J."/>
        </authorList>
    </citation>
    <scope>NUCLEOTIDE SEQUENCE</scope>
    <source>
        <strain evidence="3">WA0000067209</strain>
    </source>
</reference>
<dbReference type="EMBL" id="JAEPQZ010000012">
    <property type="protein sequence ID" value="KAG2174730.1"/>
    <property type="molecule type" value="Genomic_DNA"/>
</dbReference>
<gene>
    <name evidence="3" type="ORF">INT43_005788</name>
</gene>
<comment type="caution">
    <text evidence="3">The sequence shown here is derived from an EMBL/GenBank/DDBJ whole genome shotgun (WGS) entry which is preliminary data.</text>
</comment>
<dbReference type="AlphaFoldDB" id="A0A8H7PJ73"/>
<accession>A0A8H7PJ73</accession>
<evidence type="ECO:0000256" key="2">
    <source>
        <dbReference type="ARBA" id="ARBA00022737"/>
    </source>
</evidence>
<dbReference type="InterPro" id="IPR050216">
    <property type="entry name" value="LRR_domain-containing"/>
</dbReference>